<evidence type="ECO:0000259" key="8">
    <source>
        <dbReference type="Pfam" id="PF02771"/>
    </source>
</evidence>
<evidence type="ECO:0000256" key="5">
    <source>
        <dbReference type="RuleBase" id="RU362125"/>
    </source>
</evidence>
<keyword evidence="4 5" id="KW-0274">FAD</keyword>
<evidence type="ECO:0000313" key="10">
    <source>
        <dbReference type="Proteomes" id="UP000660862"/>
    </source>
</evidence>
<dbReference type="SUPFAM" id="SSF56645">
    <property type="entry name" value="Acyl-CoA dehydrogenase NM domain-like"/>
    <property type="match status" value="1"/>
</dbReference>
<dbReference type="EMBL" id="BMER01000002">
    <property type="protein sequence ID" value="GGG90637.1"/>
    <property type="molecule type" value="Genomic_DNA"/>
</dbReference>
<dbReference type="Gene3D" id="1.10.540.10">
    <property type="entry name" value="Acyl-CoA dehydrogenase/oxidase, N-terminal domain"/>
    <property type="match status" value="1"/>
</dbReference>
<dbReference type="GO" id="GO:0003995">
    <property type="term" value="F:acyl-CoA dehydrogenase activity"/>
    <property type="evidence" value="ECO:0007669"/>
    <property type="project" value="TreeGrafter"/>
</dbReference>
<dbReference type="PANTHER" id="PTHR43884">
    <property type="entry name" value="ACYL-COA DEHYDROGENASE"/>
    <property type="match status" value="1"/>
</dbReference>
<dbReference type="Gene3D" id="1.20.140.10">
    <property type="entry name" value="Butyryl-CoA Dehydrogenase, subunit A, domain 3"/>
    <property type="match status" value="1"/>
</dbReference>
<feature type="domain" description="Acyl-CoA dehydrogenase/oxidase N-terminal" evidence="8">
    <location>
        <begin position="22"/>
        <end position="102"/>
    </location>
</feature>
<comment type="cofactor">
    <cofactor evidence="1 5">
        <name>FAD</name>
        <dbReference type="ChEBI" id="CHEBI:57692"/>
    </cofactor>
</comment>
<dbReference type="CDD" id="cd00567">
    <property type="entry name" value="ACAD"/>
    <property type="match status" value="1"/>
</dbReference>
<evidence type="ECO:0000259" key="7">
    <source>
        <dbReference type="Pfam" id="PF02770"/>
    </source>
</evidence>
<dbReference type="SUPFAM" id="SSF47203">
    <property type="entry name" value="Acyl-CoA dehydrogenase C-terminal domain-like"/>
    <property type="match status" value="1"/>
</dbReference>
<comment type="caution">
    <text evidence="9">The sequence shown here is derived from an EMBL/GenBank/DDBJ whole genome shotgun (WGS) entry which is preliminary data.</text>
</comment>
<name>A0A917MC42_9SPHI</name>
<evidence type="ECO:0000256" key="3">
    <source>
        <dbReference type="ARBA" id="ARBA00022630"/>
    </source>
</evidence>
<dbReference type="GO" id="GO:0050660">
    <property type="term" value="F:flavin adenine dinucleotide binding"/>
    <property type="evidence" value="ECO:0007669"/>
    <property type="project" value="InterPro"/>
</dbReference>
<dbReference type="InterPro" id="IPR009100">
    <property type="entry name" value="AcylCoA_DH/oxidase_NM_dom_sf"/>
</dbReference>
<dbReference type="InterPro" id="IPR037069">
    <property type="entry name" value="AcylCoA_DH/ox_N_sf"/>
</dbReference>
<dbReference type="InterPro" id="IPR036250">
    <property type="entry name" value="AcylCo_DH-like_C"/>
</dbReference>
<comment type="similarity">
    <text evidence="2 5">Belongs to the acyl-CoA dehydrogenase family.</text>
</comment>
<reference evidence="9" key="2">
    <citation type="submission" date="2020-09" db="EMBL/GenBank/DDBJ databases">
        <authorList>
            <person name="Sun Q."/>
            <person name="Zhou Y."/>
        </authorList>
    </citation>
    <scope>NUCLEOTIDE SEQUENCE</scope>
    <source>
        <strain evidence="9">CGMCC 1.12195</strain>
    </source>
</reference>
<feature type="domain" description="Acyl-CoA dehydrogenase/oxidase C-terminal" evidence="6">
    <location>
        <begin position="227"/>
        <end position="377"/>
    </location>
</feature>
<feature type="domain" description="Acyl-CoA oxidase/dehydrogenase middle" evidence="7">
    <location>
        <begin position="117"/>
        <end position="206"/>
    </location>
</feature>
<protein>
    <submittedName>
        <fullName evidence="9">Acyl-CoA dehydrogenase</fullName>
    </submittedName>
</protein>
<dbReference type="Pfam" id="PF00441">
    <property type="entry name" value="Acyl-CoA_dh_1"/>
    <property type="match status" value="1"/>
</dbReference>
<dbReference type="Pfam" id="PF02771">
    <property type="entry name" value="Acyl-CoA_dh_N"/>
    <property type="match status" value="1"/>
</dbReference>
<accession>A0A917MC42</accession>
<dbReference type="PANTHER" id="PTHR43884:SF12">
    <property type="entry name" value="ISOVALERYL-COA DEHYDROGENASE, MITOCHONDRIAL-RELATED"/>
    <property type="match status" value="1"/>
</dbReference>
<reference evidence="9" key="1">
    <citation type="journal article" date="2014" name="Int. J. Syst. Evol. Microbiol.">
        <title>Complete genome sequence of Corynebacterium casei LMG S-19264T (=DSM 44701T), isolated from a smear-ripened cheese.</title>
        <authorList>
            <consortium name="US DOE Joint Genome Institute (JGI-PGF)"/>
            <person name="Walter F."/>
            <person name="Albersmeier A."/>
            <person name="Kalinowski J."/>
            <person name="Ruckert C."/>
        </authorList>
    </citation>
    <scope>NUCLEOTIDE SEQUENCE</scope>
    <source>
        <strain evidence="9">CGMCC 1.12195</strain>
    </source>
</reference>
<dbReference type="InterPro" id="IPR046373">
    <property type="entry name" value="Acyl-CoA_Oxase/DH_mid-dom_sf"/>
</dbReference>
<gene>
    <name evidence="9" type="ORF">GCM10007415_26490</name>
</gene>
<evidence type="ECO:0000259" key="6">
    <source>
        <dbReference type="Pfam" id="PF00441"/>
    </source>
</evidence>
<keyword evidence="3 5" id="KW-0285">Flavoprotein</keyword>
<sequence>MAAFIKRFEQALRDAFYEHADINQLSLQRGLPASVWTRIMDVVPLSVAIPREYGGRGCIVKECLALLSAASYESLPLSLTFGINIALFLEPVAKYANEEVKGPIFNRFLTDQCMGGLMITEPDYGSDALNMRTSYQQEGAGYHIAGTKHWQGLTGQADFWLVAARSQLPNGELARDIDFFISDNALPTQQIKVERLYNNLGLYMIPYGLNTIDIHVPAQQRLEPESTGIKMMLDILHRSRMQFPGMGMGFIKRMLDEAVNHCSQRMVGSSNLLALDSVQFQLSRIQSAYTICSAMCFRSSQISGIQHNLAVEGLEANAMKALVTDLMQESAQLCLQVSGANGYKISHIAGRGIVDSRPFQIFEGSNEMLYTQIAEMVLKKMKKGKETNLLAYLATFDLTQHAAGHFKKPLDFTPGDVLTQRKLVDLGKIISRVIAGSYVLAIADRGFRDDLVTGCIENIRMDIAHLVSNLYLDSRSQVIDDYVSGSDWLSFT</sequence>
<dbReference type="Pfam" id="PF02770">
    <property type="entry name" value="Acyl-CoA_dh_M"/>
    <property type="match status" value="1"/>
</dbReference>
<dbReference type="AlphaFoldDB" id="A0A917MC42"/>
<evidence type="ECO:0000313" key="9">
    <source>
        <dbReference type="EMBL" id="GGG90637.1"/>
    </source>
</evidence>
<evidence type="ECO:0000256" key="4">
    <source>
        <dbReference type="ARBA" id="ARBA00022827"/>
    </source>
</evidence>
<dbReference type="Proteomes" id="UP000660862">
    <property type="component" value="Unassembled WGS sequence"/>
</dbReference>
<dbReference type="InterPro" id="IPR013786">
    <property type="entry name" value="AcylCoA_DH/ox_N"/>
</dbReference>
<dbReference type="Gene3D" id="2.40.110.10">
    <property type="entry name" value="Butyryl-CoA Dehydrogenase, subunit A, domain 2"/>
    <property type="match status" value="1"/>
</dbReference>
<keyword evidence="10" id="KW-1185">Reference proteome</keyword>
<keyword evidence="5" id="KW-0560">Oxidoreductase</keyword>
<proteinExistence type="inferred from homology"/>
<evidence type="ECO:0000256" key="2">
    <source>
        <dbReference type="ARBA" id="ARBA00009347"/>
    </source>
</evidence>
<organism evidence="9 10">
    <name type="scientific">Parapedobacter pyrenivorans</name>
    <dbReference type="NCBI Taxonomy" id="1305674"/>
    <lineage>
        <taxon>Bacteria</taxon>
        <taxon>Pseudomonadati</taxon>
        <taxon>Bacteroidota</taxon>
        <taxon>Sphingobacteriia</taxon>
        <taxon>Sphingobacteriales</taxon>
        <taxon>Sphingobacteriaceae</taxon>
        <taxon>Parapedobacter</taxon>
    </lineage>
</organism>
<evidence type="ECO:0000256" key="1">
    <source>
        <dbReference type="ARBA" id="ARBA00001974"/>
    </source>
</evidence>
<dbReference type="InterPro" id="IPR009075">
    <property type="entry name" value="AcylCo_DH/oxidase_C"/>
</dbReference>
<dbReference type="InterPro" id="IPR006091">
    <property type="entry name" value="Acyl-CoA_Oxase/DH_mid-dom"/>
</dbReference>